<dbReference type="Proteomes" id="UP001372338">
    <property type="component" value="Unassembled WGS sequence"/>
</dbReference>
<evidence type="ECO:0000313" key="2">
    <source>
        <dbReference type="EMBL" id="KAK7257903.1"/>
    </source>
</evidence>
<protein>
    <submittedName>
        <fullName evidence="2">Uncharacterized protein</fullName>
    </submittedName>
</protein>
<sequence>MSAVVEVWVGELTKLREKVLSRKPLLSKASKEGKAEAEEEKESSAQNKNKSRDTSSSSSAMSEATMCLLMDRFVPW</sequence>
<gene>
    <name evidence="2" type="ORF">RIF29_32218</name>
</gene>
<feature type="region of interest" description="Disordered" evidence="1">
    <location>
        <begin position="23"/>
        <end position="63"/>
    </location>
</feature>
<keyword evidence="3" id="KW-1185">Reference proteome</keyword>
<dbReference type="PANTHER" id="PTHR36346:SF2">
    <property type="entry name" value="EXPRESSED PROTEIN"/>
    <property type="match status" value="1"/>
</dbReference>
<comment type="caution">
    <text evidence="2">The sequence shown here is derived from an EMBL/GenBank/DDBJ whole genome shotgun (WGS) entry which is preliminary data.</text>
</comment>
<evidence type="ECO:0000313" key="3">
    <source>
        <dbReference type="Proteomes" id="UP001372338"/>
    </source>
</evidence>
<evidence type="ECO:0000256" key="1">
    <source>
        <dbReference type="SAM" id="MobiDB-lite"/>
    </source>
</evidence>
<dbReference type="EMBL" id="JAYWIO010000006">
    <property type="protein sequence ID" value="KAK7257903.1"/>
    <property type="molecule type" value="Genomic_DNA"/>
</dbReference>
<dbReference type="AlphaFoldDB" id="A0AAN9HVN8"/>
<name>A0AAN9HVN8_CROPI</name>
<organism evidence="2 3">
    <name type="scientific">Crotalaria pallida</name>
    <name type="common">Smooth rattlebox</name>
    <name type="synonym">Crotalaria striata</name>
    <dbReference type="NCBI Taxonomy" id="3830"/>
    <lineage>
        <taxon>Eukaryota</taxon>
        <taxon>Viridiplantae</taxon>
        <taxon>Streptophyta</taxon>
        <taxon>Embryophyta</taxon>
        <taxon>Tracheophyta</taxon>
        <taxon>Spermatophyta</taxon>
        <taxon>Magnoliopsida</taxon>
        <taxon>eudicotyledons</taxon>
        <taxon>Gunneridae</taxon>
        <taxon>Pentapetalae</taxon>
        <taxon>rosids</taxon>
        <taxon>fabids</taxon>
        <taxon>Fabales</taxon>
        <taxon>Fabaceae</taxon>
        <taxon>Papilionoideae</taxon>
        <taxon>50 kb inversion clade</taxon>
        <taxon>genistoids sensu lato</taxon>
        <taxon>core genistoids</taxon>
        <taxon>Crotalarieae</taxon>
        <taxon>Crotalaria</taxon>
    </lineage>
</organism>
<dbReference type="PANTHER" id="PTHR36346">
    <property type="entry name" value="EXPRESSED PROTEIN"/>
    <property type="match status" value="1"/>
</dbReference>
<proteinExistence type="predicted"/>
<accession>A0AAN9HVN8</accession>
<feature type="compositionally biased region" description="Low complexity" evidence="1">
    <location>
        <begin position="54"/>
        <end position="63"/>
    </location>
</feature>
<reference evidence="2 3" key="1">
    <citation type="submission" date="2024-01" db="EMBL/GenBank/DDBJ databases">
        <title>The genomes of 5 underutilized Papilionoideae crops provide insights into root nodulation and disease resistanc.</title>
        <authorList>
            <person name="Yuan L."/>
        </authorList>
    </citation>
    <scope>NUCLEOTIDE SEQUENCE [LARGE SCALE GENOMIC DNA]</scope>
    <source>
        <strain evidence="2">ZHUSHIDOU_FW_LH</strain>
        <tissue evidence="2">Leaf</tissue>
    </source>
</reference>